<keyword evidence="1" id="KW-0489">Methyltransferase</keyword>
<evidence type="ECO:0000313" key="3">
    <source>
        <dbReference type="Proteomes" id="UP001243420"/>
    </source>
</evidence>
<proteinExistence type="inferred from homology"/>
<comment type="subunit">
    <text evidence="1">Monomer.</text>
</comment>
<dbReference type="PANTHER" id="PTHR37426:SF1">
    <property type="entry name" value="RIBOSOMAL RNA LARGE SUBUNIT METHYLTRANSFERASE J"/>
    <property type="match status" value="1"/>
</dbReference>
<feature type="binding site" evidence="1">
    <location>
        <position position="42"/>
    </location>
    <ligand>
        <name>S-adenosyl-L-methionine</name>
        <dbReference type="ChEBI" id="CHEBI:59789"/>
    </ligand>
</feature>
<dbReference type="InterPro" id="IPR029063">
    <property type="entry name" value="SAM-dependent_MTases_sf"/>
</dbReference>
<dbReference type="SUPFAM" id="SSF53335">
    <property type="entry name" value="S-adenosyl-L-methionine-dependent methyltransferases"/>
    <property type="match status" value="1"/>
</dbReference>
<evidence type="ECO:0000313" key="2">
    <source>
        <dbReference type="EMBL" id="WGH79732.1"/>
    </source>
</evidence>
<dbReference type="Proteomes" id="UP001243420">
    <property type="component" value="Chromosome"/>
</dbReference>
<keyword evidence="3" id="KW-1185">Reference proteome</keyword>
<keyword evidence="1" id="KW-0808">Transferase</keyword>
<dbReference type="EMBL" id="CP122537">
    <property type="protein sequence ID" value="WGH79732.1"/>
    <property type="molecule type" value="Genomic_DNA"/>
</dbReference>
<dbReference type="HAMAP" id="MF_00934">
    <property type="entry name" value="23SrRNA_methyltr_J"/>
    <property type="match status" value="1"/>
</dbReference>
<dbReference type="InterPro" id="IPR007473">
    <property type="entry name" value="RlmJ"/>
</dbReference>
<reference evidence="2 3" key="1">
    <citation type="submission" date="2023-04" db="EMBL/GenBank/DDBJ databases">
        <title>Jannaschia ovalis sp. nov., a marine bacterium isolated from sea tidal flat.</title>
        <authorList>
            <person name="Kwon D.Y."/>
            <person name="Kim J.-J."/>
        </authorList>
    </citation>
    <scope>NUCLEOTIDE SEQUENCE [LARGE SCALE GENOMIC DNA]</scope>
    <source>
        <strain evidence="2 3">GRR-S6-38</strain>
    </source>
</reference>
<sequence length="259" mass="28603">MLSYQHGYHAGNAADVHKHALLAWALAYMTQKDKALSYLETHAGRGLYDLSDAMARKTGEAAQGVARLLDRVAPDHPWRRAVAATRAEHGPDAYPGSPLIAAHLTRAFDRLDLAELHPAEHAALIEALPRHPNIRIHKRDGLEMAKALTPPDPRRGLILIDPSWEIRDDYTRMAKLLPALHAKWNVGVLMLWYPILPDRRHAPMLRALRAALPDALVHEIAFPPARDGHGMQGSGMVVVNPPWGLDAEAARLDRIFAGG</sequence>
<gene>
    <name evidence="1 2" type="primary">rlmJ</name>
    <name evidence="2" type="ORF">P8627_05580</name>
</gene>
<protein>
    <recommendedName>
        <fullName evidence="1">Ribosomal RNA large subunit methyltransferase J</fullName>
        <ecNumber evidence="1">2.1.1.266</ecNumber>
    </recommendedName>
    <alternativeName>
        <fullName evidence="1">23S rRNA (adenine(2030)-N6)-methyltransferase</fullName>
    </alternativeName>
    <alternativeName>
        <fullName evidence="1">23S rRNA m6A2030 methyltransferase</fullName>
    </alternativeName>
</protein>
<keyword evidence="1" id="KW-0694">RNA-binding</keyword>
<feature type="binding site" evidence="1">
    <location>
        <position position="115"/>
    </location>
    <ligand>
        <name>S-adenosyl-L-methionine</name>
        <dbReference type="ChEBI" id="CHEBI:59789"/>
    </ligand>
</feature>
<organism evidence="2 3">
    <name type="scientific">Jannaschia ovalis</name>
    <dbReference type="NCBI Taxonomy" id="3038773"/>
    <lineage>
        <taxon>Bacteria</taxon>
        <taxon>Pseudomonadati</taxon>
        <taxon>Pseudomonadota</taxon>
        <taxon>Alphaproteobacteria</taxon>
        <taxon>Rhodobacterales</taxon>
        <taxon>Roseobacteraceae</taxon>
        <taxon>Jannaschia</taxon>
    </lineage>
</organism>
<feature type="binding site" evidence="1">
    <location>
        <position position="161"/>
    </location>
    <ligand>
        <name>S-adenosyl-L-methionine</name>
        <dbReference type="ChEBI" id="CHEBI:59789"/>
    </ligand>
</feature>
<comment type="catalytic activity">
    <reaction evidence="1">
        <text>adenosine(2030) in 23S rRNA + S-adenosyl-L-methionine = N(6)-methyladenosine(2030) in 23S rRNA + S-adenosyl-L-homocysteine + H(+)</text>
        <dbReference type="Rhea" id="RHEA:43736"/>
        <dbReference type="Rhea" id="RHEA-COMP:10668"/>
        <dbReference type="Rhea" id="RHEA-COMP:10669"/>
        <dbReference type="ChEBI" id="CHEBI:15378"/>
        <dbReference type="ChEBI" id="CHEBI:57856"/>
        <dbReference type="ChEBI" id="CHEBI:59789"/>
        <dbReference type="ChEBI" id="CHEBI:74411"/>
        <dbReference type="ChEBI" id="CHEBI:74449"/>
        <dbReference type="EC" id="2.1.1.266"/>
    </reaction>
</comment>
<name>A0ABY8LEL2_9RHOB</name>
<comment type="function">
    <text evidence="1">Specifically methylates the adenine in position 2030 of 23S rRNA.</text>
</comment>
<dbReference type="Pfam" id="PF04378">
    <property type="entry name" value="RsmJ"/>
    <property type="match status" value="1"/>
</dbReference>
<feature type="binding site" evidence="1">
    <location>
        <position position="97"/>
    </location>
    <ligand>
        <name>S-adenosyl-L-methionine</name>
        <dbReference type="ChEBI" id="CHEBI:59789"/>
    </ligand>
</feature>
<feature type="binding site" evidence="1">
    <location>
        <position position="19"/>
    </location>
    <ligand>
        <name>S-adenosyl-L-methionine</name>
        <dbReference type="ChEBI" id="CHEBI:59789"/>
    </ligand>
</feature>
<comment type="similarity">
    <text evidence="1">Belongs to the RlmJ family.</text>
</comment>
<dbReference type="RefSeq" id="WP_279966666.1">
    <property type="nucleotide sequence ID" value="NZ_CP122537.1"/>
</dbReference>
<dbReference type="Gene3D" id="3.40.50.150">
    <property type="entry name" value="Vaccinia Virus protein VP39"/>
    <property type="match status" value="1"/>
</dbReference>
<keyword evidence="1" id="KW-0698">rRNA processing</keyword>
<dbReference type="EC" id="2.1.1.266" evidence="1"/>
<feature type="site" description="Interaction with substrate rRNA" evidence="1">
    <location>
        <position position="4"/>
    </location>
</feature>
<feature type="active site" description="Proton acceptor" evidence="1">
    <location>
        <position position="161"/>
    </location>
</feature>
<keyword evidence="1" id="KW-0949">S-adenosyl-L-methionine</keyword>
<feature type="binding site" evidence="1">
    <location>
        <begin position="140"/>
        <end position="141"/>
    </location>
    <ligand>
        <name>S-adenosyl-L-methionine</name>
        <dbReference type="ChEBI" id="CHEBI:59789"/>
    </ligand>
</feature>
<dbReference type="PANTHER" id="PTHR37426">
    <property type="entry name" value="RIBOSOMAL RNA LARGE SUBUNIT METHYLTRANSFERASE J"/>
    <property type="match status" value="1"/>
</dbReference>
<accession>A0ABY8LEL2</accession>
<evidence type="ECO:0000256" key="1">
    <source>
        <dbReference type="HAMAP-Rule" id="MF_00934"/>
    </source>
</evidence>